<dbReference type="InterPro" id="IPR027417">
    <property type="entry name" value="P-loop_NTPase"/>
</dbReference>
<feature type="region of interest" description="Disordered" evidence="1">
    <location>
        <begin position="815"/>
        <end position="840"/>
    </location>
</feature>
<dbReference type="Proteomes" id="UP001168338">
    <property type="component" value="Unassembled WGS sequence"/>
</dbReference>
<feature type="compositionally biased region" description="Basic and acidic residues" evidence="1">
    <location>
        <begin position="325"/>
        <end position="346"/>
    </location>
</feature>
<dbReference type="EMBL" id="VCYH01000002">
    <property type="protein sequence ID" value="MDN7024017.1"/>
    <property type="molecule type" value="Genomic_DNA"/>
</dbReference>
<sequence length="959" mass="106082">MKDELLRAAAVIAPEGVVEVRALAESAVHSGYFDDRAELAERAEVLDADPSVGGIYVTLNPVNGALLSRRANRIKMRLGKKDATTADADIVKRRWLPIDIDPVRPSGVSSTEEEHDLALATAEKIAAWLAEEGFPVPVRADSGNGAHLLYRIDLPNDDVATDLVKNCLTVLDALFSNGKVTVDTANYNAARIWKLYGTVSRKGDNTAERPHRRAKLLSVPEEIDIVPLEQLTHLAGLLPKEEPAPKRPNDNGFAIDLATWLLDQNIAVRSTRPYRGGTLYTLEDCPFSSAHKDGAFAIQFANGAIFAGCHHQSCGGGAQRWPELRDRYRPREKRTLIPKRKEDKSDPPPAPPEDEHHRRAMEILRQGDPLGFLLETFYRSHVGDRIVAECLVLSVASQSVMNTKGLHVAISGNSGKGKSHACSTMLSLIPEAYKMTGTVSNKALYYADDLRPGTVILFDDTTLSDDLQEVLKAATSSFHDPIEHRTLTSDRQLRVCSIPERCVWWLAKVENPGDDQVMNRMLTVWIDDSAEQDRAVLEHLKRVEAGEQPKGDGPDVLTARALWAAIKQHRIFVRIPFARRIQFSSAANRRNPAMLFDLIKCHAALRFLQREHREAGGITQIEATRQDFEAAARLYGAINQEGGGQDSKMTRNEAAALATIARMGWETFTVRMLQQATGLSYHQVRRILQGYSARGMTYCGLLEKCPAISVVDATVIDESTGTTVRRHERHFQFDIERYREWVAELAVWLEDEDEGAGEEGSPPPPDGCCNTGCKQECKGVCKGVCKEIEEECSGHSGDESGNNEDLVEIDRDDPRSFATISGSHGTPDLTPPEEQPDHVHEPSKLCVFGSVANEKIENGNVSRNLKFPDVSKSSVAKSVCTHVCTPLCNTMYNSVATPVRPLPGLLDHRAFERARVELGRCDICGTGKAVYRSREAQTNICQGCYARLVREWNAREGVR</sequence>
<keyword evidence="3" id="KW-1185">Reference proteome</keyword>
<organism evidence="2 3">
    <name type="scientific">Methanoculleus frigidifontis</name>
    <dbReference type="NCBI Taxonomy" id="2584085"/>
    <lineage>
        <taxon>Archaea</taxon>
        <taxon>Methanobacteriati</taxon>
        <taxon>Methanobacteriota</taxon>
        <taxon>Stenosarchaea group</taxon>
        <taxon>Methanomicrobia</taxon>
        <taxon>Methanomicrobiales</taxon>
        <taxon>Methanomicrobiaceae</taxon>
        <taxon>Methanoculleus</taxon>
    </lineage>
</organism>
<evidence type="ECO:0000256" key="1">
    <source>
        <dbReference type="SAM" id="MobiDB-lite"/>
    </source>
</evidence>
<dbReference type="Gene3D" id="3.40.50.300">
    <property type="entry name" value="P-loop containing nucleotide triphosphate hydrolases"/>
    <property type="match status" value="1"/>
</dbReference>
<proteinExistence type="predicted"/>
<name>A0ABT8M7V9_9EURY</name>
<protein>
    <submittedName>
        <fullName evidence="2">Uncharacterized protein</fullName>
    </submittedName>
</protein>
<gene>
    <name evidence="2" type="ORF">FGU65_03775</name>
</gene>
<evidence type="ECO:0000313" key="3">
    <source>
        <dbReference type="Proteomes" id="UP001168338"/>
    </source>
</evidence>
<dbReference type="RefSeq" id="WP_301663103.1">
    <property type="nucleotide sequence ID" value="NZ_VCYH01000002.1"/>
</dbReference>
<evidence type="ECO:0000313" key="2">
    <source>
        <dbReference type="EMBL" id="MDN7024017.1"/>
    </source>
</evidence>
<comment type="caution">
    <text evidence="2">The sequence shown here is derived from an EMBL/GenBank/DDBJ whole genome shotgun (WGS) entry which is preliminary data.</text>
</comment>
<accession>A0ABT8M7V9</accession>
<reference evidence="2" key="1">
    <citation type="submission" date="2019-05" db="EMBL/GenBank/DDBJ databases">
        <title>Methanoculleus sp. FWC-SCC1, a methanogenic archaeon isolated from deep marine cold seep.</title>
        <authorList>
            <person name="Chen Y.-W."/>
            <person name="Chen S.-C."/>
            <person name="Teng N.-H."/>
            <person name="Lai M.-C."/>
        </authorList>
    </citation>
    <scope>NUCLEOTIDE SEQUENCE</scope>
    <source>
        <strain evidence="2">FWC-SCC1</strain>
    </source>
</reference>
<feature type="region of interest" description="Disordered" evidence="1">
    <location>
        <begin position="325"/>
        <end position="356"/>
    </location>
</feature>